<dbReference type="PANTHER" id="PTHR12318">
    <property type="entry name" value="TESTOSTERONE-REGULATED PROTEIN RP2"/>
    <property type="match status" value="1"/>
</dbReference>
<dbReference type="PANTHER" id="PTHR12318:SF0">
    <property type="entry name" value="ACYL-COENZYME A DIPHOSPHATASE NUDT19"/>
    <property type="match status" value="1"/>
</dbReference>
<evidence type="ECO:0000256" key="1">
    <source>
        <dbReference type="ARBA" id="ARBA00001936"/>
    </source>
</evidence>
<evidence type="ECO:0000313" key="9">
    <source>
        <dbReference type="EMBL" id="VDI06321.1"/>
    </source>
</evidence>
<dbReference type="Proteomes" id="UP000596742">
    <property type="component" value="Unassembled WGS sequence"/>
</dbReference>
<comment type="caution">
    <text evidence="9">The sequence shown here is derived from an EMBL/GenBank/DDBJ whole genome shotgun (WGS) entry which is preliminary data.</text>
</comment>
<dbReference type="EC" id="3.6.1.-" evidence="9"/>
<keyword evidence="7" id="KW-0464">Manganese</keyword>
<evidence type="ECO:0000313" key="10">
    <source>
        <dbReference type="Proteomes" id="UP000596742"/>
    </source>
</evidence>
<reference evidence="9" key="1">
    <citation type="submission" date="2018-11" db="EMBL/GenBank/DDBJ databases">
        <authorList>
            <person name="Alioto T."/>
            <person name="Alioto T."/>
        </authorList>
    </citation>
    <scope>NUCLEOTIDE SEQUENCE</scope>
</reference>
<evidence type="ECO:0000256" key="2">
    <source>
        <dbReference type="ARBA" id="ARBA00001946"/>
    </source>
</evidence>
<comment type="similarity">
    <text evidence="3">Belongs to the Nudix hydrolase family.</text>
</comment>
<protein>
    <submittedName>
        <fullName evidence="9">Nucleoside diphosphate-linked moiety X motif 19, mitochondrial</fullName>
        <ecNumber evidence="9">3.6.1.-</ecNumber>
    </submittedName>
</protein>
<comment type="cofactor">
    <cofactor evidence="2">
        <name>Mg(2+)</name>
        <dbReference type="ChEBI" id="CHEBI:18420"/>
    </cofactor>
</comment>
<dbReference type="InterPro" id="IPR015797">
    <property type="entry name" value="NUDIX_hydrolase-like_dom_sf"/>
</dbReference>
<dbReference type="AlphaFoldDB" id="A0A8B6CKY5"/>
<dbReference type="GO" id="GO:0005739">
    <property type="term" value="C:mitochondrion"/>
    <property type="evidence" value="ECO:0007669"/>
    <property type="project" value="TreeGrafter"/>
</dbReference>
<dbReference type="Gene3D" id="1.10.730.10">
    <property type="entry name" value="Isoleucyl-tRNA Synthetase, Domain 1"/>
    <property type="match status" value="1"/>
</dbReference>
<sequence length="502" mass="58101">MATILKHWREAATLIIAAKSKNIANRYSYEILMLKRSGKSKFMPSWSVFPGGVAEDADFSPEWVGLFSSLDNDIWPKTFAHFANVGQGPPMFSRQRDEHYSKIPSEVAFRICAIRETFEECGILLTRSSNDNKKKTLTESTNIAKNYGKIGNITISDFEIWREKVDKDATQFIKMCQEFNMVPDIWSLTEWSNWLTPVNMVNKDRRASGTDKGSKRRYDTAFFLCLLDTVPDAMHDDKETVHLQWFPPDELIKSHLESKVKLAPPQIYEICRFLNFKDMEELNEFCLTRINKRVTRNFPVPAICDDGMFILYPDYSDLKALDCLNNDLADKLGNLLNRCTSRKINTNFPDLFPALNQEILESKFSPEDIKMYKSLQQLPDMVDEHYNEYNIYKVIECVMMYIKWANKLIADNKPWQLKKKEEDLQFLKCLIHVVMETLRVNGIILQPIVPNLTDQLLGRLGIPSNERMVKNIHFGSKEISERRLGESDGVLYPKIVTSNKPS</sequence>
<keyword evidence="4" id="KW-0479">Metal-binding</keyword>
<feature type="domain" description="Nudix hydrolase" evidence="8">
    <location>
        <begin position="7"/>
        <end position="268"/>
    </location>
</feature>
<evidence type="ECO:0000259" key="8">
    <source>
        <dbReference type="PROSITE" id="PS51462"/>
    </source>
</evidence>
<evidence type="ECO:0000256" key="6">
    <source>
        <dbReference type="ARBA" id="ARBA00022842"/>
    </source>
</evidence>
<gene>
    <name evidence="9" type="ORF">MGAL_10B065447</name>
</gene>
<organism evidence="9 10">
    <name type="scientific">Mytilus galloprovincialis</name>
    <name type="common">Mediterranean mussel</name>
    <dbReference type="NCBI Taxonomy" id="29158"/>
    <lineage>
        <taxon>Eukaryota</taxon>
        <taxon>Metazoa</taxon>
        <taxon>Spiralia</taxon>
        <taxon>Lophotrochozoa</taxon>
        <taxon>Mollusca</taxon>
        <taxon>Bivalvia</taxon>
        <taxon>Autobranchia</taxon>
        <taxon>Pteriomorphia</taxon>
        <taxon>Mytilida</taxon>
        <taxon>Mytiloidea</taxon>
        <taxon>Mytilidae</taxon>
        <taxon>Mytilinae</taxon>
        <taxon>Mytilus</taxon>
    </lineage>
</organism>
<dbReference type="InterPro" id="IPR039121">
    <property type="entry name" value="NUDT19"/>
</dbReference>
<comment type="cofactor">
    <cofactor evidence="1">
        <name>Mn(2+)</name>
        <dbReference type="ChEBI" id="CHEBI:29035"/>
    </cofactor>
</comment>
<dbReference type="EMBL" id="UYJE01001910">
    <property type="protein sequence ID" value="VDI06321.1"/>
    <property type="molecule type" value="Genomic_DNA"/>
</dbReference>
<dbReference type="GO" id="GO:0006418">
    <property type="term" value="P:tRNA aminoacylation for protein translation"/>
    <property type="evidence" value="ECO:0007669"/>
    <property type="project" value="InterPro"/>
</dbReference>
<dbReference type="CDD" id="cd18870">
    <property type="entry name" value="NUDIX_AcylCoAdiphos_Nudt19"/>
    <property type="match status" value="1"/>
</dbReference>
<dbReference type="OrthoDB" id="1695362at2759"/>
<dbReference type="InterPro" id="IPR000086">
    <property type="entry name" value="NUDIX_hydrolase_dom"/>
</dbReference>
<dbReference type="GO" id="GO:0005524">
    <property type="term" value="F:ATP binding"/>
    <property type="evidence" value="ECO:0007669"/>
    <property type="project" value="InterPro"/>
</dbReference>
<name>A0A8B6CKY5_MYTGA</name>
<proteinExistence type="inferred from homology"/>
<dbReference type="SUPFAM" id="SSF55811">
    <property type="entry name" value="Nudix"/>
    <property type="match status" value="1"/>
</dbReference>
<dbReference type="SUPFAM" id="SSF47323">
    <property type="entry name" value="Anticodon-binding domain of a subclass of class I aminoacyl-tRNA synthetases"/>
    <property type="match status" value="1"/>
</dbReference>
<dbReference type="GO" id="GO:0016818">
    <property type="term" value="F:hydrolase activity, acting on acid anhydrides, in phosphorus-containing anhydrides"/>
    <property type="evidence" value="ECO:0007669"/>
    <property type="project" value="InterPro"/>
</dbReference>
<keyword evidence="6" id="KW-0460">Magnesium</keyword>
<dbReference type="InterPro" id="IPR009080">
    <property type="entry name" value="tRNAsynth_Ia_anticodon-bd"/>
</dbReference>
<dbReference type="PROSITE" id="PS51462">
    <property type="entry name" value="NUDIX"/>
    <property type="match status" value="1"/>
</dbReference>
<evidence type="ECO:0000256" key="5">
    <source>
        <dbReference type="ARBA" id="ARBA00022801"/>
    </source>
</evidence>
<keyword evidence="10" id="KW-1185">Reference proteome</keyword>
<keyword evidence="5 9" id="KW-0378">Hydrolase</keyword>
<evidence type="ECO:0000256" key="3">
    <source>
        <dbReference type="ARBA" id="ARBA00005582"/>
    </source>
</evidence>
<dbReference type="GO" id="GO:0004812">
    <property type="term" value="F:aminoacyl-tRNA ligase activity"/>
    <property type="evidence" value="ECO:0007669"/>
    <property type="project" value="InterPro"/>
</dbReference>
<dbReference type="Gene3D" id="3.90.79.10">
    <property type="entry name" value="Nucleoside Triphosphate Pyrophosphohydrolase"/>
    <property type="match status" value="1"/>
</dbReference>
<dbReference type="GO" id="GO:0046872">
    <property type="term" value="F:metal ion binding"/>
    <property type="evidence" value="ECO:0007669"/>
    <property type="project" value="UniProtKB-KW"/>
</dbReference>
<evidence type="ECO:0000256" key="7">
    <source>
        <dbReference type="ARBA" id="ARBA00023211"/>
    </source>
</evidence>
<evidence type="ECO:0000256" key="4">
    <source>
        <dbReference type="ARBA" id="ARBA00022723"/>
    </source>
</evidence>
<accession>A0A8B6CKY5</accession>